<sequence>MTVTARQPKGIPAGGQFAATAHADPSIQLQMLKESEDVFAMSPGTRVMTGNEFGTIAEPGKDKNGNVTVNLDGGGSLHLKADRLVPWEAYLDTVMPPVDHNPDPETSTIDQAQADRALRGSFVRMRNALDSTNRTGDTYYQGVAFGEAEVAAALMDADADPETIGRRRGEVLMLGLPVGADHEALHPAEIKKRTAAPLTSLRARRLAGYFTARAVEMQQHNGSIPQNDWGTQEWTKQGAMLAYSKAAVRFAEGLPHNEDSYHEERFTRLLVEGETNVNTIVGETFDEHAW</sequence>
<keyword evidence="1" id="KW-0614">Plasmid</keyword>
<gene>
    <name evidence="1" type="ordered locus">Achl_4193</name>
</gene>
<dbReference type="Proteomes" id="UP000002505">
    <property type="component" value="Plasmid pACHL01"/>
</dbReference>
<reference evidence="1" key="1">
    <citation type="submission" date="2009-01" db="EMBL/GenBank/DDBJ databases">
        <title>Complete sequence of plasmid1 of Arthrobacter chlorophenolicus A6.</title>
        <authorList>
            <consortium name="US DOE Joint Genome Institute"/>
            <person name="Lucas S."/>
            <person name="Copeland A."/>
            <person name="Lapidus A."/>
            <person name="Glavina del Rio T."/>
            <person name="Tice H."/>
            <person name="Bruce D."/>
            <person name="Goodwin L."/>
            <person name="Pitluck S."/>
            <person name="Goltsman E."/>
            <person name="Clum A."/>
            <person name="Larimer F."/>
            <person name="Land M."/>
            <person name="Hauser L."/>
            <person name="Kyrpides N."/>
            <person name="Mikhailova N."/>
            <person name="Jansson J."/>
            <person name="Richardson P."/>
        </authorList>
    </citation>
    <scope>NUCLEOTIDE SEQUENCE [LARGE SCALE GENOMIC DNA]</scope>
    <source>
        <strain evidence="1">A6</strain>
        <plasmid evidence="1">pACHL01</plasmid>
    </source>
</reference>
<dbReference type="KEGG" id="ach:Achl_4193"/>
<accession>B8HI97</accession>
<name>B8HI97_PSECP</name>
<evidence type="ECO:0000313" key="2">
    <source>
        <dbReference type="Proteomes" id="UP000002505"/>
    </source>
</evidence>
<dbReference type="RefSeq" id="WP_012623161.1">
    <property type="nucleotide sequence ID" value="NC_011879.1"/>
</dbReference>
<dbReference type="HOGENOM" id="CLU_958602_0_0_11"/>
<keyword evidence="2" id="KW-1185">Reference proteome</keyword>
<organism evidence="1 2">
    <name type="scientific">Pseudarthrobacter chlorophenolicus (strain ATCC 700700 / DSM 12829 / CIP 107037 / JCM 12360 / KCTC 9906 / NCIMB 13794 / A6)</name>
    <name type="common">Arthrobacter chlorophenolicus</name>
    <dbReference type="NCBI Taxonomy" id="452863"/>
    <lineage>
        <taxon>Bacteria</taxon>
        <taxon>Bacillati</taxon>
        <taxon>Actinomycetota</taxon>
        <taxon>Actinomycetes</taxon>
        <taxon>Micrococcales</taxon>
        <taxon>Micrococcaceae</taxon>
        <taxon>Pseudarthrobacter</taxon>
    </lineage>
</organism>
<dbReference type="AlphaFoldDB" id="B8HI97"/>
<evidence type="ECO:0000313" key="1">
    <source>
        <dbReference type="EMBL" id="ACL42144.1"/>
    </source>
</evidence>
<dbReference type="EMBL" id="CP001342">
    <property type="protein sequence ID" value="ACL42144.1"/>
    <property type="molecule type" value="Genomic_DNA"/>
</dbReference>
<proteinExistence type="predicted"/>
<geneLocation type="plasmid" evidence="1 2">
    <name>pACHL01</name>
</geneLocation>
<protein>
    <submittedName>
        <fullName evidence="1">Uncharacterized protein</fullName>
    </submittedName>
</protein>